<evidence type="ECO:0000313" key="2">
    <source>
        <dbReference type="EMBL" id="QPG05871.1"/>
    </source>
</evidence>
<dbReference type="EMBL" id="CP064795">
    <property type="protein sequence ID" value="QPG05871.1"/>
    <property type="molecule type" value="Genomic_DNA"/>
</dbReference>
<dbReference type="InterPro" id="IPR027056">
    <property type="entry name" value="Gluconate_2DH_su3"/>
</dbReference>
<dbReference type="Pfam" id="PF13618">
    <property type="entry name" value="Gluconate_2-dh3"/>
    <property type="match status" value="1"/>
</dbReference>
<dbReference type="AlphaFoldDB" id="A0A7S9HD24"/>
<sequence>MNRRDLLKLITTATGIAFVGSAMAYDIRPSVSLSDTGFSKDDVAFLNEMAEVIIPRTSTPGAKDANVGQIMAVLVADCYTPDLQKAFRDGMKSLNREAKQEFGKDFLLLNKTDKQALLSRLDQEAKQDNQTKNLGDVAMGSPNGRWPDSNEPVPHYFSLFKQLTLFGFFTSKEGGTKVLRYVPVPGKYDGNVDYKQGQTAWAT</sequence>
<evidence type="ECO:0000313" key="3">
    <source>
        <dbReference type="Proteomes" id="UP000595095"/>
    </source>
</evidence>
<keyword evidence="3" id="KW-1185">Reference proteome</keyword>
<dbReference type="KEGG" id="smaa:IT774_00955"/>
<feature type="region of interest" description="Disordered" evidence="1">
    <location>
        <begin position="124"/>
        <end position="148"/>
    </location>
</feature>
<name>A0A7S9HD24_9ALTE</name>
<organism evidence="2 3">
    <name type="scientific">Salinimonas marina</name>
    <dbReference type="NCBI Taxonomy" id="2785918"/>
    <lineage>
        <taxon>Bacteria</taxon>
        <taxon>Pseudomonadati</taxon>
        <taxon>Pseudomonadota</taxon>
        <taxon>Gammaproteobacteria</taxon>
        <taxon>Alteromonadales</taxon>
        <taxon>Alteromonadaceae</taxon>
        <taxon>Alteromonas/Salinimonas group</taxon>
        <taxon>Salinimonas</taxon>
    </lineage>
</organism>
<gene>
    <name evidence="2" type="ORF">IT774_00955</name>
</gene>
<dbReference type="RefSeq" id="WP_195810954.1">
    <property type="nucleotide sequence ID" value="NZ_CP064795.1"/>
</dbReference>
<dbReference type="Proteomes" id="UP000595095">
    <property type="component" value="Chromosome"/>
</dbReference>
<protein>
    <submittedName>
        <fullName evidence="2">Gluconate 2-dehydrogenase subunit 3 family protein</fullName>
    </submittedName>
</protein>
<accession>A0A7S9HD24</accession>
<reference evidence="2 3" key="1">
    <citation type="submission" date="2020-11" db="EMBL/GenBank/DDBJ databases">
        <title>Complete genome sequence for Salinimonas sp. strain G2-b.</title>
        <authorList>
            <person name="Park S.-J."/>
        </authorList>
    </citation>
    <scope>NUCLEOTIDE SEQUENCE [LARGE SCALE GENOMIC DNA]</scope>
    <source>
        <strain evidence="2 3">G2-b</strain>
    </source>
</reference>
<evidence type="ECO:0000256" key="1">
    <source>
        <dbReference type="SAM" id="MobiDB-lite"/>
    </source>
</evidence>
<proteinExistence type="predicted"/>